<dbReference type="Pfam" id="PF08031">
    <property type="entry name" value="BBE"/>
    <property type="match status" value="1"/>
</dbReference>
<dbReference type="Gene3D" id="3.40.462.20">
    <property type="match status" value="1"/>
</dbReference>
<feature type="chain" id="PRO_5016390741" evidence="3">
    <location>
        <begin position="22"/>
        <end position="581"/>
    </location>
</feature>
<dbReference type="Gene3D" id="3.30.465.10">
    <property type="match status" value="2"/>
</dbReference>
<dbReference type="VEuPathDB" id="FungiDB:BO71DRAFT_382220"/>
<dbReference type="Proteomes" id="UP000247810">
    <property type="component" value="Unassembled WGS sequence"/>
</dbReference>
<dbReference type="SUPFAM" id="SSF56176">
    <property type="entry name" value="FAD-binding/transporter-associated domain-like"/>
    <property type="match status" value="1"/>
</dbReference>
<keyword evidence="3" id="KW-0732">Signal</keyword>
<feature type="domain" description="FAD-binding PCMH-type" evidence="4">
    <location>
        <begin position="121"/>
        <end position="298"/>
    </location>
</feature>
<evidence type="ECO:0000259" key="4">
    <source>
        <dbReference type="PROSITE" id="PS51387"/>
    </source>
</evidence>
<comment type="similarity">
    <text evidence="1">Belongs to the oxygen-dependent FAD-linked oxidoreductase family.</text>
</comment>
<proteinExistence type="inferred from homology"/>
<gene>
    <name evidence="5" type="ORF">BO71DRAFT_382220</name>
</gene>
<dbReference type="InterPro" id="IPR012951">
    <property type="entry name" value="BBE"/>
</dbReference>
<evidence type="ECO:0000256" key="3">
    <source>
        <dbReference type="SAM" id="SignalP"/>
    </source>
</evidence>
<feature type="signal peptide" evidence="3">
    <location>
        <begin position="1"/>
        <end position="21"/>
    </location>
</feature>
<dbReference type="AlphaFoldDB" id="A0A319D799"/>
<dbReference type="STRING" id="1448320.A0A319D799"/>
<evidence type="ECO:0000256" key="1">
    <source>
        <dbReference type="ARBA" id="ARBA00005466"/>
    </source>
</evidence>
<evidence type="ECO:0000313" key="6">
    <source>
        <dbReference type="Proteomes" id="UP000247810"/>
    </source>
</evidence>
<organism evidence="5 6">
    <name type="scientific">Aspergillus ellipticus CBS 707.79</name>
    <dbReference type="NCBI Taxonomy" id="1448320"/>
    <lineage>
        <taxon>Eukaryota</taxon>
        <taxon>Fungi</taxon>
        <taxon>Dikarya</taxon>
        <taxon>Ascomycota</taxon>
        <taxon>Pezizomycotina</taxon>
        <taxon>Eurotiomycetes</taxon>
        <taxon>Eurotiomycetidae</taxon>
        <taxon>Eurotiales</taxon>
        <taxon>Aspergillaceae</taxon>
        <taxon>Aspergillus</taxon>
        <taxon>Aspergillus subgen. Circumdati</taxon>
    </lineage>
</organism>
<dbReference type="Pfam" id="PF01565">
    <property type="entry name" value="FAD_binding_4"/>
    <property type="match status" value="1"/>
</dbReference>
<dbReference type="InterPro" id="IPR016166">
    <property type="entry name" value="FAD-bd_PCMH"/>
</dbReference>
<reference evidence="5 6" key="1">
    <citation type="submission" date="2018-02" db="EMBL/GenBank/DDBJ databases">
        <title>The genomes of Aspergillus section Nigri reveals drivers in fungal speciation.</title>
        <authorList>
            <consortium name="DOE Joint Genome Institute"/>
            <person name="Vesth T.C."/>
            <person name="Nybo J."/>
            <person name="Theobald S."/>
            <person name="Brandl J."/>
            <person name="Frisvad J.C."/>
            <person name="Nielsen K.F."/>
            <person name="Lyhne E.K."/>
            <person name="Kogle M.E."/>
            <person name="Kuo A."/>
            <person name="Riley R."/>
            <person name="Clum A."/>
            <person name="Nolan M."/>
            <person name="Lipzen A."/>
            <person name="Salamov A."/>
            <person name="Henrissat B."/>
            <person name="Wiebenga A."/>
            <person name="De vries R.P."/>
            <person name="Grigoriev I.V."/>
            <person name="Mortensen U.H."/>
            <person name="Andersen M.R."/>
            <person name="Baker S.E."/>
        </authorList>
    </citation>
    <scope>NUCLEOTIDE SEQUENCE [LARGE SCALE GENOMIC DNA]</scope>
    <source>
        <strain evidence="5 6">CBS 707.79</strain>
    </source>
</reference>
<sequence>MISHHGLLLTGLLAWPALGNAAVRAHTRSCRCLPTEECWPSPAEWAHFNSSVDGSLIQTTPLGTPCHAPSYDADVCDEFREEWNVPEIHYQSSSSVMAPWFANGSCDPFHPIPKPCTLGNYISYAVNVSHPGHISRALAFVTAHNLRLVIRNTGHDYQGKSTGAGALGVWTHHLKDIQIHPHHQDAHYTGPAATLGAGVQAFEAYQAADDHGYQIVGGECPTVGIAGGYTQGGGHSALSSRYGLAADQVLKWEVIDGAGNFLTATRDNEHSDLFWALSGGGGGTYGVVWSMTSKLHASTPTSGLNLTFTNANISQDTFYEAVTLFHSHLPTIVDAGVMSIFALTNTTFGITPLTGPGIPVAELESLIQPFRDDLDTLGIAHTMHTGQFDTYLDQFEAMMIDVPVGIAQYGGWLIPRSVVRENNAALTDACRQITENGGYFVGVGLNVAKGPGEVYNAVLPAWRDALIHTVLSTPWEWDNGHEMLVNQYKMTHEFVSLLERLAPRSGAYLNEGDFLQPNFQQAFYGENYPRLRRVKAKYDPNDIFYAWTGVGSDEWVGDDADGRLCRAGGHDLVSQEGYGYY</sequence>
<dbReference type="GO" id="GO:0071949">
    <property type="term" value="F:FAD binding"/>
    <property type="evidence" value="ECO:0007669"/>
    <property type="project" value="InterPro"/>
</dbReference>
<dbReference type="InterPro" id="IPR016169">
    <property type="entry name" value="FAD-bd_PCMH_sub2"/>
</dbReference>
<protein>
    <submittedName>
        <fullName evidence="5">FAD-binding domain-containing protein</fullName>
    </submittedName>
</protein>
<accession>A0A319D799</accession>
<dbReference type="InterPro" id="IPR050432">
    <property type="entry name" value="FAD-linked_Oxidoreductases_BP"/>
</dbReference>
<dbReference type="InterPro" id="IPR036318">
    <property type="entry name" value="FAD-bd_PCMH-like_sf"/>
</dbReference>
<dbReference type="PANTHER" id="PTHR13878">
    <property type="entry name" value="GULONOLACTONE OXIDASE"/>
    <property type="match status" value="1"/>
</dbReference>
<keyword evidence="2" id="KW-0560">Oxidoreductase</keyword>
<evidence type="ECO:0000313" key="5">
    <source>
        <dbReference type="EMBL" id="PYH93079.1"/>
    </source>
</evidence>
<dbReference type="InterPro" id="IPR006094">
    <property type="entry name" value="Oxid_FAD_bind_N"/>
</dbReference>
<keyword evidence="6" id="KW-1185">Reference proteome</keyword>
<name>A0A319D799_9EURO</name>
<dbReference type="PANTHER" id="PTHR13878:SF91">
    <property type="entry name" value="FAD BINDING DOMAIN PROTEIN (AFU_ORTHOLOGUE AFUA_6G12070)-RELATED"/>
    <property type="match status" value="1"/>
</dbReference>
<evidence type="ECO:0000256" key="2">
    <source>
        <dbReference type="ARBA" id="ARBA00023002"/>
    </source>
</evidence>
<dbReference type="PROSITE" id="PS51387">
    <property type="entry name" value="FAD_PCMH"/>
    <property type="match status" value="1"/>
</dbReference>
<dbReference type="OrthoDB" id="9983560at2759"/>
<dbReference type="EMBL" id="KZ825900">
    <property type="protein sequence ID" value="PYH93079.1"/>
    <property type="molecule type" value="Genomic_DNA"/>
</dbReference>
<dbReference type="GO" id="GO:0016491">
    <property type="term" value="F:oxidoreductase activity"/>
    <property type="evidence" value="ECO:0007669"/>
    <property type="project" value="UniProtKB-KW"/>
</dbReference>